<evidence type="ECO:0000313" key="11">
    <source>
        <dbReference type="Proteomes" id="UP000238479"/>
    </source>
</evidence>
<comment type="caution">
    <text evidence="10">The sequence shown here is derived from an EMBL/GenBank/DDBJ whole genome shotgun (WGS) entry which is preliminary data.</text>
</comment>
<dbReference type="GO" id="GO:0061630">
    <property type="term" value="F:ubiquitin protein ligase activity"/>
    <property type="evidence" value="ECO:0007669"/>
    <property type="project" value="UniProtKB-EC"/>
</dbReference>
<evidence type="ECO:0000313" key="10">
    <source>
        <dbReference type="EMBL" id="PRQ40605.1"/>
    </source>
</evidence>
<evidence type="ECO:0000256" key="4">
    <source>
        <dbReference type="ARBA" id="ARBA00022723"/>
    </source>
</evidence>
<dbReference type="EMBL" id="PDCK01000042">
    <property type="protein sequence ID" value="PRQ40605.1"/>
    <property type="molecule type" value="Genomic_DNA"/>
</dbReference>
<dbReference type="OrthoDB" id="1194508at2759"/>
<evidence type="ECO:0000256" key="2">
    <source>
        <dbReference type="ARBA" id="ARBA00012483"/>
    </source>
</evidence>
<sequence>MGSFCSCFNADDPLDNTHNANNANNDNRIIPNLYNKVGFGNEETHSSTQVAPNAVIMESGTGMDAATNTTIQSLPGPLLIEKKIGGHWFLYPSTMEEEECPTCLEEYTPENPKITAKCSHHFHLACIYEWLERNQKCPVCSQVMSFNDL</sequence>
<dbReference type="OMA" id="HEDECPT"/>
<dbReference type="SMART" id="SM01197">
    <property type="entry name" value="FANCL_C"/>
    <property type="match status" value="1"/>
</dbReference>
<dbReference type="AlphaFoldDB" id="A0A2P6R2D8"/>
<dbReference type="GO" id="GO:0008270">
    <property type="term" value="F:zinc ion binding"/>
    <property type="evidence" value="ECO:0007669"/>
    <property type="project" value="UniProtKB-KW"/>
</dbReference>
<accession>A0A2P6R2D8</accession>
<evidence type="ECO:0000256" key="5">
    <source>
        <dbReference type="ARBA" id="ARBA00022771"/>
    </source>
</evidence>
<dbReference type="PROSITE" id="PS50089">
    <property type="entry name" value="ZF_RING_2"/>
    <property type="match status" value="1"/>
</dbReference>
<keyword evidence="4" id="KW-0479">Metal-binding</keyword>
<name>A0A2P6R2D8_ROSCH</name>
<keyword evidence="6" id="KW-0833">Ubl conjugation pathway</keyword>
<evidence type="ECO:0000259" key="9">
    <source>
        <dbReference type="PROSITE" id="PS50089"/>
    </source>
</evidence>
<keyword evidence="7" id="KW-0862">Zinc</keyword>
<dbReference type="Proteomes" id="UP000238479">
    <property type="component" value="Chromosome 4"/>
</dbReference>
<dbReference type="Pfam" id="PF13639">
    <property type="entry name" value="zf-RING_2"/>
    <property type="match status" value="1"/>
</dbReference>
<dbReference type="PANTHER" id="PTHR46463">
    <property type="entry name" value="ZINC FINGER, RING/FYVE/PHD-TYPE"/>
    <property type="match status" value="1"/>
</dbReference>
<feature type="domain" description="RING-type" evidence="9">
    <location>
        <begin position="100"/>
        <end position="141"/>
    </location>
</feature>
<protein>
    <recommendedName>
        <fullName evidence="2">RING-type E3 ubiquitin transferase</fullName>
        <ecNumber evidence="2">2.3.2.27</ecNumber>
    </recommendedName>
</protein>
<evidence type="ECO:0000256" key="3">
    <source>
        <dbReference type="ARBA" id="ARBA00022679"/>
    </source>
</evidence>
<dbReference type="Gene3D" id="3.30.40.10">
    <property type="entry name" value="Zinc/RING finger domain, C3HC4 (zinc finger)"/>
    <property type="match status" value="1"/>
</dbReference>
<comment type="catalytic activity">
    <reaction evidence="1">
        <text>S-ubiquitinyl-[E2 ubiquitin-conjugating enzyme]-L-cysteine + [acceptor protein]-L-lysine = [E2 ubiquitin-conjugating enzyme]-L-cysteine + N(6)-ubiquitinyl-[acceptor protein]-L-lysine.</text>
        <dbReference type="EC" id="2.3.2.27"/>
    </reaction>
</comment>
<proteinExistence type="predicted"/>
<dbReference type="EC" id="2.3.2.27" evidence="2"/>
<dbReference type="InterPro" id="IPR013083">
    <property type="entry name" value="Znf_RING/FYVE/PHD"/>
</dbReference>
<dbReference type="SUPFAM" id="SSF57850">
    <property type="entry name" value="RING/U-box"/>
    <property type="match status" value="1"/>
</dbReference>
<dbReference type="SMART" id="SM00184">
    <property type="entry name" value="RING"/>
    <property type="match status" value="1"/>
</dbReference>
<evidence type="ECO:0000256" key="6">
    <source>
        <dbReference type="ARBA" id="ARBA00022786"/>
    </source>
</evidence>
<keyword evidence="5 8" id="KW-0863">Zinc-finger</keyword>
<organism evidence="10 11">
    <name type="scientific">Rosa chinensis</name>
    <name type="common">China rose</name>
    <dbReference type="NCBI Taxonomy" id="74649"/>
    <lineage>
        <taxon>Eukaryota</taxon>
        <taxon>Viridiplantae</taxon>
        <taxon>Streptophyta</taxon>
        <taxon>Embryophyta</taxon>
        <taxon>Tracheophyta</taxon>
        <taxon>Spermatophyta</taxon>
        <taxon>Magnoliopsida</taxon>
        <taxon>eudicotyledons</taxon>
        <taxon>Gunneridae</taxon>
        <taxon>Pentapetalae</taxon>
        <taxon>rosids</taxon>
        <taxon>fabids</taxon>
        <taxon>Rosales</taxon>
        <taxon>Rosaceae</taxon>
        <taxon>Rosoideae</taxon>
        <taxon>Rosoideae incertae sedis</taxon>
        <taxon>Rosa</taxon>
    </lineage>
</organism>
<evidence type="ECO:0000256" key="8">
    <source>
        <dbReference type="PROSITE-ProRule" id="PRU00175"/>
    </source>
</evidence>
<keyword evidence="11" id="KW-1185">Reference proteome</keyword>
<dbReference type="PANTHER" id="PTHR46463:SF10">
    <property type="entry name" value="OS01G0926200 PROTEIN"/>
    <property type="match status" value="1"/>
</dbReference>
<dbReference type="Gramene" id="PRQ40605">
    <property type="protein sequence ID" value="PRQ40605"/>
    <property type="gene ID" value="RchiOBHm_Chr4g0437831"/>
</dbReference>
<reference evidence="10 11" key="1">
    <citation type="journal article" date="2018" name="Nat. Genet.">
        <title>The Rosa genome provides new insights in the design of modern roses.</title>
        <authorList>
            <person name="Bendahmane M."/>
        </authorList>
    </citation>
    <scope>NUCLEOTIDE SEQUENCE [LARGE SCALE GENOMIC DNA]</scope>
    <source>
        <strain evidence="11">cv. Old Blush</strain>
    </source>
</reference>
<evidence type="ECO:0000256" key="7">
    <source>
        <dbReference type="ARBA" id="ARBA00022833"/>
    </source>
</evidence>
<gene>
    <name evidence="10" type="ORF">RchiOBHm_Chr4g0437831</name>
</gene>
<evidence type="ECO:0000256" key="1">
    <source>
        <dbReference type="ARBA" id="ARBA00000900"/>
    </source>
</evidence>
<keyword evidence="3" id="KW-0808">Transferase</keyword>
<dbReference type="InterPro" id="IPR001841">
    <property type="entry name" value="Znf_RING"/>
</dbReference>